<organism evidence="20 21">
    <name type="scientific">Rattus norvegicus</name>
    <name type="common">Rat</name>
    <dbReference type="NCBI Taxonomy" id="10116"/>
    <lineage>
        <taxon>Eukaryota</taxon>
        <taxon>Metazoa</taxon>
        <taxon>Chordata</taxon>
        <taxon>Craniata</taxon>
        <taxon>Vertebrata</taxon>
        <taxon>Euteleostomi</taxon>
        <taxon>Mammalia</taxon>
        <taxon>Eutheria</taxon>
        <taxon>Euarchontoglires</taxon>
        <taxon>Glires</taxon>
        <taxon>Rodentia</taxon>
        <taxon>Myomorpha</taxon>
        <taxon>Muroidea</taxon>
        <taxon>Muridae</taxon>
        <taxon>Murinae</taxon>
        <taxon>Rattus</taxon>
    </lineage>
</organism>
<dbReference type="Gene3D" id="3.30.70.330">
    <property type="match status" value="1"/>
</dbReference>
<dbReference type="GO" id="GO:0006406">
    <property type="term" value="P:mRNA export from nucleus"/>
    <property type="evidence" value="ECO:0007669"/>
    <property type="project" value="InterPro"/>
</dbReference>
<keyword evidence="9" id="KW-0509">mRNA transport</keyword>
<dbReference type="SUPFAM" id="SSF54427">
    <property type="entry name" value="NTF2-like"/>
    <property type="match status" value="1"/>
</dbReference>
<dbReference type="FunFam" id="1.10.8.10:FF:000018">
    <property type="entry name" value="Nuclear RNA export factor 1"/>
    <property type="match status" value="1"/>
</dbReference>
<dbReference type="PROSITE" id="PS50177">
    <property type="entry name" value="NTF2_DOMAIN"/>
    <property type="match status" value="1"/>
</dbReference>
<feature type="domain" description="TAP-C" evidence="19">
    <location>
        <begin position="498"/>
        <end position="553"/>
    </location>
</feature>
<evidence type="ECO:0000313" key="22">
    <source>
        <dbReference type="RGD" id="1564923"/>
    </source>
</evidence>
<dbReference type="Pfam" id="PF22602">
    <property type="entry name" value="NXF_NTF2"/>
    <property type="match status" value="1"/>
</dbReference>
<dbReference type="InterPro" id="IPR018222">
    <property type="entry name" value="Nuclear_transport_factor_2_euk"/>
</dbReference>
<evidence type="ECO:0000256" key="17">
    <source>
        <dbReference type="ARBA" id="ARBA00082469"/>
    </source>
</evidence>
<dbReference type="GO" id="GO:0003723">
    <property type="term" value="F:RNA binding"/>
    <property type="evidence" value="ECO:0007669"/>
    <property type="project" value="InterPro"/>
</dbReference>
<reference evidence="20" key="1">
    <citation type="submission" date="2024-01" db="EMBL/GenBank/DDBJ databases">
        <title>GRCr8: a new rat reference genome assembly contstructed from accurate long reads and long range scaffolding.</title>
        <authorList>
            <person name="Doris P.A."/>
            <person name="Kalbfleisch T."/>
            <person name="Li K."/>
            <person name="Howe K."/>
            <person name="Wood J."/>
        </authorList>
    </citation>
    <scope>NUCLEOTIDE SEQUENCE [LARGE SCALE GENOMIC DNA]</scope>
    <source>
        <strain evidence="20">Brown Norway</strain>
    </source>
</reference>
<dbReference type="InterPro" id="IPR032710">
    <property type="entry name" value="NTF2-like_dom_sf"/>
</dbReference>
<dbReference type="Pfam" id="PF09162">
    <property type="entry name" value="Tap-RNA_bind"/>
    <property type="match status" value="1"/>
</dbReference>
<dbReference type="GO" id="GO:0005654">
    <property type="term" value="C:nucleoplasm"/>
    <property type="evidence" value="ECO:0007669"/>
    <property type="project" value="UniProtKB-SubCell"/>
</dbReference>
<dbReference type="CDD" id="cd14342">
    <property type="entry name" value="UBA_TAP-C"/>
    <property type="match status" value="1"/>
</dbReference>
<evidence type="ECO:0000256" key="15">
    <source>
        <dbReference type="ARBA" id="ARBA00077623"/>
    </source>
</evidence>
<dbReference type="InterPro" id="IPR030217">
    <property type="entry name" value="NXF_fam"/>
</dbReference>
<dbReference type="AGR" id="RGD:1564923"/>
<dbReference type="AlphaFoldDB" id="F1M355"/>
<dbReference type="HOGENOM" id="CLU_011280_2_1_1"/>
<evidence type="ECO:0000256" key="10">
    <source>
        <dbReference type="ARBA" id="ARBA00022927"/>
    </source>
</evidence>
<keyword evidence="21" id="KW-1185">Reference proteome</keyword>
<reference evidence="20" key="2">
    <citation type="submission" date="2025-08" db="UniProtKB">
        <authorList>
            <consortium name="Ensembl"/>
        </authorList>
    </citation>
    <scope>IDENTIFICATION</scope>
    <source>
        <strain evidence="20">Brown Norway</strain>
    </source>
</reference>
<reference evidence="20" key="3">
    <citation type="submission" date="2025-09" db="UniProtKB">
        <authorList>
            <consortium name="Ensembl"/>
        </authorList>
    </citation>
    <scope>IDENTIFICATION</scope>
    <source>
        <strain evidence="20">Brown Norway</strain>
    </source>
</reference>
<evidence type="ECO:0000256" key="11">
    <source>
        <dbReference type="ARBA" id="ARBA00023010"/>
    </source>
</evidence>
<dbReference type="InterPro" id="IPR009060">
    <property type="entry name" value="UBA-like_sf"/>
</dbReference>
<feature type="domain" description="NTF2" evidence="18">
    <location>
        <begin position="323"/>
        <end position="472"/>
    </location>
</feature>
<dbReference type="Gene3D" id="3.10.450.50">
    <property type="match status" value="1"/>
</dbReference>
<evidence type="ECO:0000256" key="14">
    <source>
        <dbReference type="ARBA" id="ARBA00023242"/>
    </source>
</evidence>
<dbReference type="PANTHER" id="PTHR10662">
    <property type="entry name" value="NUCLEAR RNA EXPORT FACTOR"/>
    <property type="match status" value="1"/>
</dbReference>
<protein>
    <recommendedName>
        <fullName evidence="17">Tip-associated protein</fullName>
    </recommendedName>
    <alternativeName>
        <fullName evidence="15">Tip-associating protein</fullName>
    </alternativeName>
    <alternativeName>
        <fullName evidence="16">mRNA export factor TAP</fullName>
    </alternativeName>
</protein>
<name>F1M355_RAT</name>
<dbReference type="CTD" id="56000"/>
<keyword evidence="6" id="KW-0963">Cytoplasm</keyword>
<dbReference type="InterPro" id="IPR002075">
    <property type="entry name" value="NTF2_dom"/>
</dbReference>
<keyword evidence="10" id="KW-0653">Protein transport</keyword>
<sequence>MESRSETNPFRRRMRCRRIFRRRFLNSTEYISDTMRTSFYHQQDEELAMSNAPMYTRRRYTPYGILSHHQRINLHKWDQMNVNMEEGAKPPERKMERDKQDDTSENWFKVTIPFGIKYDKKWMLNLIQSQCSIPFTPVQFHYEKMQATFFVDDPNIAFMLKAISDKIRDETDNKPQSHITPSVILQLTMNQQCDTSQRILNRQRLSFDQDLTTYPTDLVLSPRRYMTPSLNISEEDVTQANSEGKMAKEQASDIEEICAVKSSLSTTMPDKSSNINSILELFPKLLSLDGQESCKPALCGPEDQKTISTYKRSFFESESIKTLVLQFLQQYYFIYDNGDREGLLNAYHADACFSLTVPFSTMDLSASSVCEYVKYSRSMKVLKDPYMRKQLLKHKKCDIIHFLRALPKTQHDLTSFSVDICFQTEKTLCFSVSGLFKEVEGSSQGCFHAFTRIFVATWDNSDLCIINDKLSVRNVYGFPSASNAVDTCSSSRLPSLSQDQQQMMPTFCSQSGVNVERSQKCLHDDQWNYNKAIQSFALLKVKDTVPEDKTTHTSPRS</sequence>
<keyword evidence="7" id="KW-0433">Leucine-rich repeat</keyword>
<comment type="subcellular location">
    <subcellularLocation>
        <location evidence="1">Cytoplasm</location>
        <location evidence="1">Stress granule</location>
    </subcellularLocation>
    <subcellularLocation>
        <location evidence="2">Nucleus</location>
        <location evidence="2">Nuclear pore complex</location>
    </subcellularLocation>
    <subcellularLocation>
        <location evidence="3">Nucleus</location>
        <location evidence="3">Nucleoplasm</location>
    </subcellularLocation>
</comment>
<comment type="similarity">
    <text evidence="4">Belongs to the NXF family.</text>
</comment>
<evidence type="ECO:0000313" key="20">
    <source>
        <dbReference type="Ensembl" id="ENSRNOP00000032378.5"/>
    </source>
</evidence>
<evidence type="ECO:0000256" key="9">
    <source>
        <dbReference type="ARBA" id="ARBA00022816"/>
    </source>
</evidence>
<dbReference type="PROSITE" id="PS51281">
    <property type="entry name" value="TAP_C"/>
    <property type="match status" value="1"/>
</dbReference>
<dbReference type="Gene3D" id="1.10.8.10">
    <property type="entry name" value="DNA helicase RuvA subunit, C-terminal domain"/>
    <property type="match status" value="1"/>
</dbReference>
<dbReference type="Ensembl" id="ENSRNOT00000037823.7">
    <property type="protein sequence ID" value="ENSRNOP00000032378.5"/>
    <property type="gene ID" value="ENSRNOG00000028751.7"/>
</dbReference>
<dbReference type="RefSeq" id="NP_001178660.2">
    <property type="nucleotide sequence ID" value="NM_001191731.2"/>
</dbReference>
<dbReference type="STRING" id="10116.ENSRNOP00000032378"/>
<dbReference type="InParanoid" id="F1M355"/>
<dbReference type="GeneTree" id="ENSGT00390000007539"/>
<evidence type="ECO:0000256" key="1">
    <source>
        <dbReference type="ARBA" id="ARBA00004210"/>
    </source>
</evidence>
<dbReference type="eggNOG" id="KOG3763">
    <property type="taxonomic scope" value="Eukaryota"/>
</dbReference>
<dbReference type="Pfam" id="PF03943">
    <property type="entry name" value="TAP_C"/>
    <property type="match status" value="1"/>
</dbReference>
<evidence type="ECO:0000256" key="8">
    <source>
        <dbReference type="ARBA" id="ARBA00022737"/>
    </source>
</evidence>
<evidence type="ECO:0000256" key="2">
    <source>
        <dbReference type="ARBA" id="ARBA00004567"/>
    </source>
</evidence>
<dbReference type="Proteomes" id="UP000002494">
    <property type="component" value="Chromosome X"/>
</dbReference>
<dbReference type="PaxDb" id="10116-ENSRNOP00000032378"/>
<keyword evidence="13" id="KW-0906">Nuclear pore complex</keyword>
<dbReference type="GO" id="GO:0015031">
    <property type="term" value="P:protein transport"/>
    <property type="evidence" value="ECO:0007669"/>
    <property type="project" value="UniProtKB-KW"/>
</dbReference>
<evidence type="ECO:0000256" key="3">
    <source>
        <dbReference type="ARBA" id="ARBA00004642"/>
    </source>
</evidence>
<dbReference type="SUPFAM" id="SSF46934">
    <property type="entry name" value="UBA-like"/>
    <property type="match status" value="1"/>
</dbReference>
<keyword evidence="5" id="KW-0813">Transport</keyword>
<accession>F1M355</accession>
<dbReference type="GO" id="GO:0005643">
    <property type="term" value="C:nuclear pore"/>
    <property type="evidence" value="ECO:0007669"/>
    <property type="project" value="UniProtKB-SubCell"/>
</dbReference>
<evidence type="ECO:0000259" key="19">
    <source>
        <dbReference type="PROSITE" id="PS51281"/>
    </source>
</evidence>
<dbReference type="GeneID" id="302591"/>
<keyword evidence="8" id="KW-0677">Repeat</keyword>
<keyword evidence="12" id="KW-0944">Nitration</keyword>
<dbReference type="InterPro" id="IPR015245">
    <property type="entry name" value="Tap_RNA-bd"/>
</dbReference>
<dbReference type="PANTHER" id="PTHR10662:SF12">
    <property type="entry name" value="NUCLEAR RNA EXPORT FACTOR 3"/>
    <property type="match status" value="1"/>
</dbReference>
<evidence type="ECO:0000256" key="16">
    <source>
        <dbReference type="ARBA" id="ARBA00080675"/>
    </source>
</evidence>
<dbReference type="InterPro" id="IPR035979">
    <property type="entry name" value="RBD_domain_sf"/>
</dbReference>
<dbReference type="InterPro" id="IPR012677">
    <property type="entry name" value="Nucleotide-bd_a/b_plait_sf"/>
</dbReference>
<dbReference type="SMART" id="SM00804">
    <property type="entry name" value="TAP_C"/>
    <property type="match status" value="1"/>
</dbReference>
<keyword evidence="14" id="KW-0539">Nucleus</keyword>
<evidence type="ECO:0000256" key="13">
    <source>
        <dbReference type="ARBA" id="ARBA00023132"/>
    </source>
</evidence>
<evidence type="ECO:0000256" key="4">
    <source>
        <dbReference type="ARBA" id="ARBA00009285"/>
    </source>
</evidence>
<dbReference type="SUPFAM" id="SSF54928">
    <property type="entry name" value="RNA-binding domain, RBD"/>
    <property type="match status" value="1"/>
</dbReference>
<dbReference type="Bgee" id="ENSRNOG00000028751">
    <property type="expression patterns" value="Expressed in testis"/>
</dbReference>
<dbReference type="InterPro" id="IPR005637">
    <property type="entry name" value="TAP_C_dom"/>
</dbReference>
<evidence type="ECO:0000256" key="6">
    <source>
        <dbReference type="ARBA" id="ARBA00022490"/>
    </source>
</evidence>
<evidence type="ECO:0000256" key="12">
    <source>
        <dbReference type="ARBA" id="ARBA00023074"/>
    </source>
</evidence>
<evidence type="ECO:0000256" key="5">
    <source>
        <dbReference type="ARBA" id="ARBA00022448"/>
    </source>
</evidence>
<evidence type="ECO:0000259" key="18">
    <source>
        <dbReference type="PROSITE" id="PS50177"/>
    </source>
</evidence>
<evidence type="ECO:0000313" key="21">
    <source>
        <dbReference type="Proteomes" id="UP000002494"/>
    </source>
</evidence>
<dbReference type="FunFam" id="3.30.70.330:FF:000165">
    <property type="entry name" value="nuclear RNA export factor 1"/>
    <property type="match status" value="1"/>
</dbReference>
<dbReference type="KEGG" id="rno:302591"/>
<dbReference type="GO" id="GO:0010494">
    <property type="term" value="C:cytoplasmic stress granule"/>
    <property type="evidence" value="ECO:0007669"/>
    <property type="project" value="UniProtKB-SubCell"/>
</dbReference>
<evidence type="ECO:0000256" key="7">
    <source>
        <dbReference type="ARBA" id="ARBA00022614"/>
    </source>
</evidence>
<proteinExistence type="inferred from homology"/>
<gene>
    <name evidence="20 22" type="primary">Nxf3</name>
</gene>
<dbReference type="SMR" id="F1M355"/>
<keyword evidence="11" id="KW-0811">Translocation</keyword>
<dbReference type="FunFam" id="3.10.450.50:FF:000004">
    <property type="entry name" value="Nuclear RNA export factor 1"/>
    <property type="match status" value="1"/>
</dbReference>
<dbReference type="RGD" id="1564923">
    <property type="gene designation" value="Nxf3"/>
</dbReference>